<dbReference type="EC" id="3.4.23.36" evidence="9"/>
<dbReference type="OrthoDB" id="9810259at2"/>
<evidence type="ECO:0000256" key="7">
    <source>
        <dbReference type="ARBA" id="ARBA00022989"/>
    </source>
</evidence>
<dbReference type="GO" id="GO:0005886">
    <property type="term" value="C:plasma membrane"/>
    <property type="evidence" value="ECO:0007669"/>
    <property type="project" value="UniProtKB-SubCell"/>
</dbReference>
<dbReference type="Pfam" id="PF01252">
    <property type="entry name" value="Peptidase_A8"/>
    <property type="match status" value="1"/>
</dbReference>
<keyword evidence="8 9" id="KW-0472">Membrane</keyword>
<evidence type="ECO:0000313" key="11">
    <source>
        <dbReference type="EMBL" id="PZD71968.1"/>
    </source>
</evidence>
<dbReference type="GO" id="GO:0006508">
    <property type="term" value="P:proteolysis"/>
    <property type="evidence" value="ECO:0007669"/>
    <property type="project" value="UniProtKB-KW"/>
</dbReference>
<keyword evidence="4 9" id="KW-0812">Transmembrane</keyword>
<comment type="caution">
    <text evidence="11">The sequence shown here is derived from an EMBL/GenBank/DDBJ whole genome shotgun (WGS) entry which is preliminary data.</text>
</comment>
<comment type="similarity">
    <text evidence="1 9 10">Belongs to the peptidase A8 family.</text>
</comment>
<dbReference type="GO" id="GO:0004190">
    <property type="term" value="F:aspartic-type endopeptidase activity"/>
    <property type="evidence" value="ECO:0007669"/>
    <property type="project" value="UniProtKB-UniRule"/>
</dbReference>
<dbReference type="HAMAP" id="MF_00161">
    <property type="entry name" value="LspA"/>
    <property type="match status" value="1"/>
</dbReference>
<dbReference type="Proteomes" id="UP000248857">
    <property type="component" value="Unassembled WGS sequence"/>
</dbReference>
<keyword evidence="12" id="KW-1185">Reference proteome</keyword>
<evidence type="ECO:0000313" key="12">
    <source>
        <dbReference type="Proteomes" id="UP000248857"/>
    </source>
</evidence>
<feature type="transmembrane region" description="Helical" evidence="9">
    <location>
        <begin position="45"/>
        <end position="62"/>
    </location>
</feature>
<dbReference type="PRINTS" id="PR00781">
    <property type="entry name" value="LIPOSIGPTASE"/>
</dbReference>
<comment type="caution">
    <text evidence="9">Lacks conserved residue(s) required for the propagation of feature annotation.</text>
</comment>
<name>A0A2W1JE30_9CYAN</name>
<feature type="active site" evidence="9">
    <location>
        <position position="134"/>
    </location>
</feature>
<dbReference type="UniPathway" id="UPA00665"/>
<dbReference type="EMBL" id="PQWO01000013">
    <property type="protein sequence ID" value="PZD71968.1"/>
    <property type="molecule type" value="Genomic_DNA"/>
</dbReference>
<gene>
    <name evidence="11" type="primary">lspA_2</name>
    <name evidence="9" type="synonym">lspA</name>
    <name evidence="11" type="ORF">C1752_04397</name>
</gene>
<keyword evidence="11" id="KW-0449">Lipoprotein</keyword>
<organism evidence="11 12">
    <name type="scientific">Acaryochloris thomasi RCC1774</name>
    <dbReference type="NCBI Taxonomy" id="1764569"/>
    <lineage>
        <taxon>Bacteria</taxon>
        <taxon>Bacillati</taxon>
        <taxon>Cyanobacteriota</taxon>
        <taxon>Cyanophyceae</taxon>
        <taxon>Acaryochloridales</taxon>
        <taxon>Acaryochloridaceae</taxon>
        <taxon>Acaryochloris</taxon>
        <taxon>Acaryochloris thomasi</taxon>
    </lineage>
</organism>
<comment type="pathway">
    <text evidence="9">Protein modification; lipoprotein biosynthesis (signal peptide cleavage).</text>
</comment>
<keyword evidence="7 9" id="KW-1133">Transmembrane helix</keyword>
<dbReference type="PANTHER" id="PTHR33695">
    <property type="entry name" value="LIPOPROTEIN SIGNAL PEPTIDASE"/>
    <property type="match status" value="1"/>
</dbReference>
<comment type="catalytic activity">
    <reaction evidence="9">
        <text>Release of signal peptides from bacterial membrane prolipoproteins. Hydrolyzes -Xaa-Yaa-Zaa-|-(S,diacylglyceryl)Cys-, in which Xaa is hydrophobic (preferably Leu), and Yaa (Ala or Ser) and Zaa (Gly or Ala) have small, neutral side chains.</text>
        <dbReference type="EC" id="3.4.23.36"/>
    </reaction>
</comment>
<dbReference type="AlphaFoldDB" id="A0A2W1JE30"/>
<dbReference type="NCBIfam" id="TIGR00077">
    <property type="entry name" value="lspA"/>
    <property type="match status" value="1"/>
</dbReference>
<evidence type="ECO:0000256" key="6">
    <source>
        <dbReference type="ARBA" id="ARBA00022801"/>
    </source>
</evidence>
<feature type="active site" evidence="9">
    <location>
        <position position="118"/>
    </location>
</feature>
<reference evidence="11 12" key="1">
    <citation type="journal article" date="2018" name="Sci. Rep.">
        <title>A novel species of the marine cyanobacterium Acaryochloris with a unique pigment content and lifestyle.</title>
        <authorList>
            <person name="Partensky F."/>
            <person name="Six C."/>
            <person name="Ratin M."/>
            <person name="Garczarek L."/>
            <person name="Vaulot D."/>
            <person name="Probert I."/>
            <person name="Calteau A."/>
            <person name="Gourvil P."/>
            <person name="Marie D."/>
            <person name="Grebert T."/>
            <person name="Bouchier C."/>
            <person name="Le Panse S."/>
            <person name="Gachenot M."/>
            <person name="Rodriguez F."/>
            <person name="Garrido J.L."/>
        </authorList>
    </citation>
    <scope>NUCLEOTIDE SEQUENCE [LARGE SCALE GENOMIC DNA]</scope>
    <source>
        <strain evidence="11 12">RCC1774</strain>
    </source>
</reference>
<evidence type="ECO:0000256" key="4">
    <source>
        <dbReference type="ARBA" id="ARBA00022692"/>
    </source>
</evidence>
<comment type="function">
    <text evidence="9">This protein specifically catalyzes the removal of signal peptides from prolipoproteins.</text>
</comment>
<evidence type="ECO:0000256" key="9">
    <source>
        <dbReference type="HAMAP-Rule" id="MF_00161"/>
    </source>
</evidence>
<keyword evidence="6 9" id="KW-0378">Hydrolase</keyword>
<accession>A0A2W1JE30</accession>
<feature type="transmembrane region" description="Helical" evidence="9">
    <location>
        <begin position="69"/>
        <end position="90"/>
    </location>
</feature>
<keyword evidence="3 9" id="KW-0645">Protease</keyword>
<evidence type="ECO:0000256" key="10">
    <source>
        <dbReference type="RuleBase" id="RU004181"/>
    </source>
</evidence>
<sequence>MNFRNFLFWLAALTSLVLDRLTKVWVVQTFELTVPADTWPLWRNVFHFTYVINTGAAFSLFQGVDWLRWLSLLVCLVLVGVGLLNSRLLVWEQAGYGFLLGGAAGNGIDRWVTGHVVDFLDFRLIQFPVFNVADIAINLGLACLLFSAWRHGGSHRKDNAPSP</sequence>
<evidence type="ECO:0000256" key="3">
    <source>
        <dbReference type="ARBA" id="ARBA00022670"/>
    </source>
</evidence>
<protein>
    <recommendedName>
        <fullName evidence="9">Lipoprotein signal peptidase</fullName>
        <ecNumber evidence="9">3.4.23.36</ecNumber>
    </recommendedName>
    <alternativeName>
        <fullName evidence="9">Prolipoprotein signal peptidase</fullName>
    </alternativeName>
    <alternativeName>
        <fullName evidence="9">Signal peptidase II</fullName>
        <shortName evidence="9">SPase II</shortName>
    </alternativeName>
</protein>
<dbReference type="RefSeq" id="WP_110987625.1">
    <property type="nucleotide sequence ID" value="NZ_CAWNWM010000013.1"/>
</dbReference>
<feature type="transmembrane region" description="Helical" evidence="9">
    <location>
        <begin position="129"/>
        <end position="149"/>
    </location>
</feature>
<evidence type="ECO:0000256" key="8">
    <source>
        <dbReference type="ARBA" id="ARBA00023136"/>
    </source>
</evidence>
<proteinExistence type="inferred from homology"/>
<dbReference type="InterPro" id="IPR001872">
    <property type="entry name" value="Peptidase_A8"/>
</dbReference>
<dbReference type="PANTHER" id="PTHR33695:SF1">
    <property type="entry name" value="LIPOPROTEIN SIGNAL PEPTIDASE"/>
    <property type="match status" value="1"/>
</dbReference>
<keyword evidence="5 9" id="KW-0064">Aspartyl protease</keyword>
<keyword evidence="2 9" id="KW-1003">Cell membrane</keyword>
<comment type="subcellular location">
    <subcellularLocation>
        <location evidence="9">Cell membrane</location>
        <topology evidence="9">Multi-pass membrane protein</topology>
    </subcellularLocation>
</comment>
<evidence type="ECO:0000256" key="1">
    <source>
        <dbReference type="ARBA" id="ARBA00006139"/>
    </source>
</evidence>
<evidence type="ECO:0000256" key="5">
    <source>
        <dbReference type="ARBA" id="ARBA00022750"/>
    </source>
</evidence>
<evidence type="ECO:0000256" key="2">
    <source>
        <dbReference type="ARBA" id="ARBA00022475"/>
    </source>
</evidence>